<dbReference type="InterPro" id="IPR043155">
    <property type="entry name" value="VPS33_dom3b"/>
</dbReference>
<sequence length="671" mass="75087">MGVLYGRYRTDALNQFTDIVSKDVPQRYQRLKGYQGTVFTFTNTAFYFDPSLSAHIALGLPYFWNSQRATEIPTNLAPGWPVFRSETGIRGTFSVPLAAKNVKKKIFVLRPTWENVSKLIQCFTEMESICDVEADWLVVFIQYVPEYYGQRVSDHLAGSGPRVAVWDAPFIAHDRDVLEMGTTVWREIATDTNTSSLYSSALGLRQLERYIDGGFDRVMAKGDIASKLHDVYTEAKGDSGSAESREREMEGSGIDLYIVDRALDPVSMLHTENTITGVLHDLSLANCAHSMCHLQVSADKTRSCCINNNNPIFHSIQDNHFLDLDPYFAILKRVQGLENDLETSSAQQGQQRLISRIHVQVLTNFASFVRDILKLVKKDALLPALHKYESSILLKGEKKGNKYIDRLEDVIQACMADETNPSMSPKHKARVLRALCLLSVVDGGLDRKTMQRAVGLVVSCYGASVASALRNLEIAGLLSLQDSRIPVPPLGYGDKWDQTRRHYHLTKYDYVAAISEGDGSSSKPKGEGYVYSHYAPMTTRVVSAMHELERGRERDLERERTRDSENLKDNIASGITSFLKERGEVRRLLKGLKGASRGFSEKDSESGREASRPRGERDAYGDQTASVVFIVGGVTRSEVAAFRHLGEKEGHTYIVCSTGLVTGNEWMEQFM</sequence>
<gene>
    <name evidence="3" type="ORF">KIPB_002826</name>
</gene>
<accession>A0A9K3CTF2</accession>
<comment type="caution">
    <text evidence="3">The sequence shown here is derived from an EMBL/GenBank/DDBJ whole genome shotgun (WGS) entry which is preliminary data.</text>
</comment>
<dbReference type="Gene3D" id="3.40.50.1910">
    <property type="match status" value="2"/>
</dbReference>
<keyword evidence="4" id="KW-1185">Reference proteome</keyword>
<evidence type="ECO:0000256" key="1">
    <source>
        <dbReference type="ARBA" id="ARBA00009884"/>
    </source>
</evidence>
<evidence type="ECO:0000313" key="4">
    <source>
        <dbReference type="Proteomes" id="UP000265618"/>
    </source>
</evidence>
<dbReference type="InterPro" id="IPR001619">
    <property type="entry name" value="Sec1-like"/>
</dbReference>
<dbReference type="Gene3D" id="1.25.40.850">
    <property type="match status" value="1"/>
</dbReference>
<reference evidence="3 4" key="1">
    <citation type="journal article" date="2018" name="PLoS ONE">
        <title>The draft genome of Kipferlia bialata reveals reductive genome evolution in fornicate parasites.</title>
        <authorList>
            <person name="Tanifuji G."/>
            <person name="Takabayashi S."/>
            <person name="Kume K."/>
            <person name="Takagi M."/>
            <person name="Nakayama T."/>
            <person name="Kamikawa R."/>
            <person name="Inagaki Y."/>
            <person name="Hashimoto T."/>
        </authorList>
    </citation>
    <scope>NUCLEOTIDE SEQUENCE [LARGE SCALE GENOMIC DNA]</scope>
    <source>
        <strain evidence="3">NY0173</strain>
    </source>
</reference>
<proteinExistence type="inferred from homology"/>
<dbReference type="GO" id="GO:0016192">
    <property type="term" value="P:vesicle-mediated transport"/>
    <property type="evidence" value="ECO:0007669"/>
    <property type="project" value="InterPro"/>
</dbReference>
<comment type="similarity">
    <text evidence="1">Belongs to the STXBP/unc-18/SEC1 family.</text>
</comment>
<dbReference type="EMBL" id="BDIP01000499">
    <property type="protein sequence ID" value="GIQ81805.1"/>
    <property type="molecule type" value="Genomic_DNA"/>
</dbReference>
<dbReference type="Proteomes" id="UP000265618">
    <property type="component" value="Unassembled WGS sequence"/>
</dbReference>
<dbReference type="AlphaFoldDB" id="A0A9K3CTF2"/>
<organism evidence="3 4">
    <name type="scientific">Kipferlia bialata</name>
    <dbReference type="NCBI Taxonomy" id="797122"/>
    <lineage>
        <taxon>Eukaryota</taxon>
        <taxon>Metamonada</taxon>
        <taxon>Carpediemonas-like organisms</taxon>
        <taxon>Kipferlia</taxon>
    </lineage>
</organism>
<feature type="region of interest" description="Disordered" evidence="2">
    <location>
        <begin position="596"/>
        <end position="619"/>
    </location>
</feature>
<dbReference type="InterPro" id="IPR027482">
    <property type="entry name" value="Sec1-like_dom2"/>
</dbReference>
<dbReference type="SUPFAM" id="SSF56815">
    <property type="entry name" value="Sec1/munc18-like (SM) proteins"/>
    <property type="match status" value="1"/>
</dbReference>
<dbReference type="OrthoDB" id="10262287at2759"/>
<protein>
    <submittedName>
        <fullName evidence="3">Vacuolar protein sorting-associated protein 33</fullName>
    </submittedName>
</protein>
<dbReference type="InterPro" id="IPR036045">
    <property type="entry name" value="Sec1-like_sf"/>
</dbReference>
<evidence type="ECO:0000313" key="3">
    <source>
        <dbReference type="EMBL" id="GIQ81805.1"/>
    </source>
</evidence>
<name>A0A9K3CTF2_9EUKA</name>
<dbReference type="Pfam" id="PF00995">
    <property type="entry name" value="Sec1"/>
    <property type="match status" value="1"/>
</dbReference>
<dbReference type="PANTHER" id="PTHR11679">
    <property type="entry name" value="VESICLE PROTEIN SORTING-ASSOCIATED"/>
    <property type="match status" value="1"/>
</dbReference>
<feature type="compositionally biased region" description="Basic and acidic residues" evidence="2">
    <location>
        <begin position="599"/>
        <end position="619"/>
    </location>
</feature>
<evidence type="ECO:0000256" key="2">
    <source>
        <dbReference type="SAM" id="MobiDB-lite"/>
    </source>
</evidence>